<dbReference type="PANTHER" id="PTHR30419:SF8">
    <property type="entry name" value="NITROGEN ASSIMILATION TRANSCRIPTIONAL ACTIVATOR-RELATED"/>
    <property type="match status" value="1"/>
</dbReference>
<dbReference type="Proteomes" id="UP001276854">
    <property type="component" value="Unassembled WGS sequence"/>
</dbReference>
<proteinExistence type="inferred from homology"/>
<accession>A0ABU4GPZ5</accession>
<dbReference type="InterPro" id="IPR050950">
    <property type="entry name" value="HTH-type_LysR_regulators"/>
</dbReference>
<dbReference type="InterPro" id="IPR036390">
    <property type="entry name" value="WH_DNA-bd_sf"/>
</dbReference>
<evidence type="ECO:0000256" key="3">
    <source>
        <dbReference type="ARBA" id="ARBA00023125"/>
    </source>
</evidence>
<dbReference type="Pfam" id="PF03466">
    <property type="entry name" value="LysR_substrate"/>
    <property type="match status" value="1"/>
</dbReference>
<reference evidence="6 7" key="1">
    <citation type="submission" date="2023-10" db="EMBL/GenBank/DDBJ databases">
        <title>A novel Glycoside Hydrolase 43-Like Enzyme from Clostrdium boliviensis is an Endo-xylanase, and a Candidate for Xylooligosaccharides Production from Different Xylan Substrates.</title>
        <authorList>
            <person name="Alvarez M.T."/>
            <person name="Rocabado-Villegas L.R."/>
            <person name="Salas-Veizaga D.M."/>
            <person name="Linares-Pasten J.A."/>
            <person name="Gudmundsdottir E.E."/>
            <person name="Hreggvidsson G.O."/>
            <person name="Adlercreutz P."/>
            <person name="Nordberg Karlsson E."/>
        </authorList>
    </citation>
    <scope>NUCLEOTIDE SEQUENCE [LARGE SCALE GENOMIC DNA]</scope>
    <source>
        <strain evidence="6 7">E-1</strain>
    </source>
</reference>
<sequence>MDTKQIEYILKIAEENNITKAAEKLFITQPALNQQLLRLEKELGIQLFHRSRTDWHPTQAGEIYLKNARLMLQIKKDTYRIINDMVSDKKGNLSVGFTPGRGIAMFCAVYPKFHKKYPEIIVTPNEMSVKKQQAAISNGDLDIGFLTLCDNQRTSDHYIPIAQEEIYLAIPARHPLSALDSSKTYENNYPDLDITAVKYEPFVLMYKESTVRHMIDNIFKEAAFEPNVLFETASTSTILTMIQANLCCGLIPYYYIKNPIEGISCFSLPSHPAWSVAATYRKNSYLTHAAEYFIKLAKDYWKN</sequence>
<organism evidence="6 7">
    <name type="scientific">Clostridium boliviensis</name>
    <dbReference type="NCBI Taxonomy" id="318465"/>
    <lineage>
        <taxon>Bacteria</taxon>
        <taxon>Bacillati</taxon>
        <taxon>Bacillota</taxon>
        <taxon>Clostridia</taxon>
        <taxon>Eubacteriales</taxon>
        <taxon>Clostridiaceae</taxon>
        <taxon>Clostridium</taxon>
    </lineage>
</organism>
<dbReference type="InterPro" id="IPR005119">
    <property type="entry name" value="LysR_subst-bd"/>
</dbReference>
<protein>
    <submittedName>
        <fullName evidence="6">LysR family transcriptional regulator</fullName>
    </submittedName>
</protein>
<keyword evidence="4" id="KW-0804">Transcription</keyword>
<dbReference type="InterPro" id="IPR000847">
    <property type="entry name" value="LysR_HTH_N"/>
</dbReference>
<dbReference type="InterPro" id="IPR036388">
    <property type="entry name" value="WH-like_DNA-bd_sf"/>
</dbReference>
<evidence type="ECO:0000256" key="1">
    <source>
        <dbReference type="ARBA" id="ARBA00009437"/>
    </source>
</evidence>
<dbReference type="Gene3D" id="3.40.190.290">
    <property type="match status" value="1"/>
</dbReference>
<dbReference type="EMBL" id="JAWONS010000240">
    <property type="protein sequence ID" value="MDW2798988.1"/>
    <property type="molecule type" value="Genomic_DNA"/>
</dbReference>
<dbReference type="PROSITE" id="PS50931">
    <property type="entry name" value="HTH_LYSR"/>
    <property type="match status" value="1"/>
</dbReference>
<dbReference type="Pfam" id="PF00126">
    <property type="entry name" value="HTH_1"/>
    <property type="match status" value="1"/>
</dbReference>
<keyword evidence="2" id="KW-0805">Transcription regulation</keyword>
<gene>
    <name evidence="6" type="ORF">RZO55_15565</name>
</gene>
<comment type="caution">
    <text evidence="6">The sequence shown here is derived from an EMBL/GenBank/DDBJ whole genome shotgun (WGS) entry which is preliminary data.</text>
</comment>
<dbReference type="SUPFAM" id="SSF53850">
    <property type="entry name" value="Periplasmic binding protein-like II"/>
    <property type="match status" value="1"/>
</dbReference>
<evidence type="ECO:0000313" key="6">
    <source>
        <dbReference type="EMBL" id="MDW2798988.1"/>
    </source>
</evidence>
<dbReference type="CDD" id="cd05466">
    <property type="entry name" value="PBP2_LTTR_substrate"/>
    <property type="match status" value="1"/>
</dbReference>
<evidence type="ECO:0000256" key="2">
    <source>
        <dbReference type="ARBA" id="ARBA00023015"/>
    </source>
</evidence>
<comment type="similarity">
    <text evidence="1">Belongs to the LysR transcriptional regulatory family.</text>
</comment>
<evidence type="ECO:0000259" key="5">
    <source>
        <dbReference type="PROSITE" id="PS50931"/>
    </source>
</evidence>
<dbReference type="PRINTS" id="PR00039">
    <property type="entry name" value="HTHLYSR"/>
</dbReference>
<evidence type="ECO:0000313" key="7">
    <source>
        <dbReference type="Proteomes" id="UP001276854"/>
    </source>
</evidence>
<evidence type="ECO:0000256" key="4">
    <source>
        <dbReference type="ARBA" id="ARBA00023163"/>
    </source>
</evidence>
<keyword evidence="7" id="KW-1185">Reference proteome</keyword>
<keyword evidence="3" id="KW-0238">DNA-binding</keyword>
<name>A0ABU4GPZ5_9CLOT</name>
<feature type="domain" description="HTH lysR-type" evidence="5">
    <location>
        <begin position="1"/>
        <end position="58"/>
    </location>
</feature>
<dbReference type="SUPFAM" id="SSF46785">
    <property type="entry name" value="Winged helix' DNA-binding domain"/>
    <property type="match status" value="1"/>
</dbReference>
<dbReference type="Gene3D" id="1.10.10.10">
    <property type="entry name" value="Winged helix-like DNA-binding domain superfamily/Winged helix DNA-binding domain"/>
    <property type="match status" value="1"/>
</dbReference>
<dbReference type="PANTHER" id="PTHR30419">
    <property type="entry name" value="HTH-TYPE TRANSCRIPTIONAL REGULATOR YBHD"/>
    <property type="match status" value="1"/>
</dbReference>